<keyword evidence="9" id="KW-1133">Transmembrane helix</keyword>
<feature type="transmembrane region" description="Helical" evidence="9">
    <location>
        <begin position="439"/>
        <end position="459"/>
    </location>
</feature>
<proteinExistence type="predicted"/>
<dbReference type="SUPFAM" id="SSF55874">
    <property type="entry name" value="ATPase domain of HSP90 chaperone/DNA topoisomerase II/histidine kinase"/>
    <property type="match status" value="1"/>
</dbReference>
<dbReference type="EMBL" id="JBHTBS010000005">
    <property type="protein sequence ID" value="MFC7337852.1"/>
    <property type="molecule type" value="Genomic_DNA"/>
</dbReference>
<dbReference type="PANTHER" id="PTHR24421:SF10">
    <property type="entry name" value="NITRATE_NITRITE SENSOR PROTEIN NARQ"/>
    <property type="match status" value="1"/>
</dbReference>
<dbReference type="CDD" id="cd16917">
    <property type="entry name" value="HATPase_UhpB-NarQ-NarX-like"/>
    <property type="match status" value="1"/>
</dbReference>
<keyword evidence="4" id="KW-0808">Transferase</keyword>
<evidence type="ECO:0000256" key="5">
    <source>
        <dbReference type="ARBA" id="ARBA00022741"/>
    </source>
</evidence>
<dbReference type="EC" id="2.7.13.3" evidence="2"/>
<keyword evidence="12" id="KW-1185">Reference proteome</keyword>
<dbReference type="Gene3D" id="3.30.565.10">
    <property type="entry name" value="Histidine kinase-like ATPase, C-terminal domain"/>
    <property type="match status" value="1"/>
</dbReference>
<evidence type="ECO:0000256" key="9">
    <source>
        <dbReference type="SAM" id="Phobius"/>
    </source>
</evidence>
<evidence type="ECO:0000313" key="12">
    <source>
        <dbReference type="Proteomes" id="UP001596472"/>
    </source>
</evidence>
<evidence type="ECO:0000256" key="1">
    <source>
        <dbReference type="ARBA" id="ARBA00000085"/>
    </source>
</evidence>
<dbReference type="InterPro" id="IPR011712">
    <property type="entry name" value="Sig_transdc_His_kin_sub3_dim/P"/>
</dbReference>
<dbReference type="InterPro" id="IPR050482">
    <property type="entry name" value="Sensor_HK_TwoCompSys"/>
</dbReference>
<evidence type="ECO:0000256" key="7">
    <source>
        <dbReference type="ARBA" id="ARBA00022840"/>
    </source>
</evidence>
<keyword evidence="9" id="KW-0812">Transmembrane</keyword>
<keyword evidence="3" id="KW-0597">Phosphoprotein</keyword>
<evidence type="ECO:0000256" key="4">
    <source>
        <dbReference type="ARBA" id="ARBA00022679"/>
    </source>
</evidence>
<organism evidence="11 12">
    <name type="scientific">Haloferula chungangensis</name>
    <dbReference type="NCBI Taxonomy" id="1048331"/>
    <lineage>
        <taxon>Bacteria</taxon>
        <taxon>Pseudomonadati</taxon>
        <taxon>Verrucomicrobiota</taxon>
        <taxon>Verrucomicrobiia</taxon>
        <taxon>Verrucomicrobiales</taxon>
        <taxon>Verrucomicrobiaceae</taxon>
        <taxon>Haloferula</taxon>
    </lineage>
</organism>
<accession>A0ABW2L6C1</accession>
<keyword evidence="6 11" id="KW-0418">Kinase</keyword>
<comment type="caution">
    <text evidence="11">The sequence shown here is derived from an EMBL/GenBank/DDBJ whole genome shotgun (WGS) entry which is preliminary data.</text>
</comment>
<evidence type="ECO:0000313" key="11">
    <source>
        <dbReference type="EMBL" id="MFC7337852.1"/>
    </source>
</evidence>
<dbReference type="Proteomes" id="UP001596472">
    <property type="component" value="Unassembled WGS sequence"/>
</dbReference>
<evidence type="ECO:0000259" key="10">
    <source>
        <dbReference type="Pfam" id="PF07730"/>
    </source>
</evidence>
<keyword evidence="8" id="KW-0902">Two-component regulatory system</keyword>
<feature type="domain" description="Signal transduction histidine kinase subgroup 3 dimerisation and phosphoacceptor" evidence="10">
    <location>
        <begin position="469"/>
        <end position="532"/>
    </location>
</feature>
<sequence>MNLTYLSSGFRLARQYRALHLSLLLLVILGLPADALFSRVNQLQDEIHRLEDEKTSLPGLRLNPSPWTLGYRSSFSDKVDEVVTIELRFITEATLDLIALIPSTYSPDSRDVDPFGFPKRFLIESIRPDGAFETIVDHRESDYEVTGIEPQLFPLAAPVQSSGIRISALRMGDNPSWWPTAHVTTFSEVMAFSGDWNAALDAEVSVSSESRYGYVWHRNCLVDGFSLFSPVDGKLRNPFDNFYYTSNELTLLFDLGSEREVDELRLWPVVHSLQHNFPQASGIGFPSLIRLEVTDSPEAMDSVEIHSTESSTSKPGSSPLMIRFSPVKGRYFRLHLEDPVGEFRTERAHRIALSEIELLKQGELLSRNMPPFPELEGDEARSRTLPQLSTLTDGLTTEGKILPLRTWIEGLAENAELSRRLVNLHQELVFARRQERERWLFLVVLLVCLTPLLVGLAKLMSNRRWKTVRNKIAGDLHDEIGANASCLVHLTELIKETVPSPTHTQSQLLDDALATARLTSSETRNFIQLLETEKMGFDVRSQIQNMARQILVGLDYDCRIDRNARLRKLPPSRQWDLLLFIKEALNNITKHARASHAEIHVERRNRRVRLSITDNGIGLRDPDSPPRHLSIRAKRLNAEMRLENMSGKGTRIHLELN</sequence>
<evidence type="ECO:0000256" key="2">
    <source>
        <dbReference type="ARBA" id="ARBA00012438"/>
    </source>
</evidence>
<dbReference type="Pfam" id="PF07730">
    <property type="entry name" value="HisKA_3"/>
    <property type="match status" value="1"/>
</dbReference>
<dbReference type="Gene3D" id="2.60.120.260">
    <property type="entry name" value="Galactose-binding domain-like"/>
    <property type="match status" value="1"/>
</dbReference>
<dbReference type="InterPro" id="IPR036890">
    <property type="entry name" value="HATPase_C_sf"/>
</dbReference>
<protein>
    <recommendedName>
        <fullName evidence="2">histidine kinase</fullName>
        <ecNumber evidence="2">2.7.13.3</ecNumber>
    </recommendedName>
</protein>
<evidence type="ECO:0000256" key="3">
    <source>
        <dbReference type="ARBA" id="ARBA00022553"/>
    </source>
</evidence>
<dbReference type="RefSeq" id="WP_379712540.1">
    <property type="nucleotide sequence ID" value="NZ_JBHTBS010000005.1"/>
</dbReference>
<keyword evidence="7" id="KW-0067">ATP-binding</keyword>
<dbReference type="GO" id="GO:0016301">
    <property type="term" value="F:kinase activity"/>
    <property type="evidence" value="ECO:0007669"/>
    <property type="project" value="UniProtKB-KW"/>
</dbReference>
<evidence type="ECO:0000256" key="8">
    <source>
        <dbReference type="ARBA" id="ARBA00023012"/>
    </source>
</evidence>
<reference evidence="12" key="1">
    <citation type="journal article" date="2019" name="Int. J. Syst. Evol. Microbiol.">
        <title>The Global Catalogue of Microorganisms (GCM) 10K type strain sequencing project: providing services to taxonomists for standard genome sequencing and annotation.</title>
        <authorList>
            <consortium name="The Broad Institute Genomics Platform"/>
            <consortium name="The Broad Institute Genome Sequencing Center for Infectious Disease"/>
            <person name="Wu L."/>
            <person name="Ma J."/>
        </authorList>
    </citation>
    <scope>NUCLEOTIDE SEQUENCE [LARGE SCALE GENOMIC DNA]</scope>
    <source>
        <strain evidence="12">CGMCC 4.1467</strain>
    </source>
</reference>
<evidence type="ECO:0000256" key="6">
    <source>
        <dbReference type="ARBA" id="ARBA00022777"/>
    </source>
</evidence>
<comment type="catalytic activity">
    <reaction evidence="1">
        <text>ATP + protein L-histidine = ADP + protein N-phospho-L-histidine.</text>
        <dbReference type="EC" id="2.7.13.3"/>
    </reaction>
</comment>
<name>A0ABW2L6C1_9BACT</name>
<keyword evidence="5" id="KW-0547">Nucleotide-binding</keyword>
<keyword evidence="9" id="KW-0472">Membrane</keyword>
<dbReference type="PANTHER" id="PTHR24421">
    <property type="entry name" value="NITRATE/NITRITE SENSOR PROTEIN NARX-RELATED"/>
    <property type="match status" value="1"/>
</dbReference>
<gene>
    <name evidence="11" type="ORF">ACFQY0_11740</name>
</gene>